<dbReference type="EMBL" id="BK003579">
    <property type="protein sequence ID" value="DAA03778.1"/>
    <property type="molecule type" value="Genomic_DNA"/>
</dbReference>
<protein>
    <submittedName>
        <fullName evidence="1">HDC03437</fullName>
    </submittedName>
</protein>
<gene>
    <name evidence="1" type="ORF">HDC03437</name>
</gene>
<sequence>MALASSSGFLLQSSAPEFLPARNLKSCGNPGWAAGRLCSRGPGSLLHRLLVAFGKRCQHLRGQKWNGPQTERVKDGGISTHMAQRPEVVRVCAPAEKRNCKQSRAADLASFAWLWAPLSPFAPEAPTVDFSHGTHFTLGMQNARLIQCKMQNAGKPTHNKETDAGQSKGCTDWNRILEKMGLLTYKHEKQEIEFSTLASVRARKEEPEQEAAAQEQLMPRHLCVMRIAPAPAPAPAAVQLLLGGGNYCQRRTRSPGVLKS</sequence>
<organism evidence="1">
    <name type="scientific">Drosophila melanogaster</name>
    <name type="common">Fruit fly</name>
    <dbReference type="NCBI Taxonomy" id="7227"/>
    <lineage>
        <taxon>Eukaryota</taxon>
        <taxon>Metazoa</taxon>
        <taxon>Ecdysozoa</taxon>
        <taxon>Arthropoda</taxon>
        <taxon>Hexapoda</taxon>
        <taxon>Insecta</taxon>
        <taxon>Pterygota</taxon>
        <taxon>Neoptera</taxon>
        <taxon>Endopterygota</taxon>
        <taxon>Diptera</taxon>
        <taxon>Brachycera</taxon>
        <taxon>Muscomorpha</taxon>
        <taxon>Ephydroidea</taxon>
        <taxon>Drosophilidae</taxon>
        <taxon>Drosophila</taxon>
        <taxon>Sophophora</taxon>
    </lineage>
</organism>
<proteinExistence type="predicted"/>
<evidence type="ECO:0000313" key="1">
    <source>
        <dbReference type="EMBL" id="DAA03778.1"/>
    </source>
</evidence>
<accession>Q6IH37</accession>
<dbReference type="AlphaFoldDB" id="Q6IH37"/>
<name>Q6IH37_DROME</name>
<reference evidence="1" key="1">
    <citation type="journal article" date="2003" name="Genome Biol.">
        <title>An integrated gene annotation and transcriptional profiling approach towards the full gene content of the Drosophila genome.</title>
        <authorList>
            <person name="Hild M."/>
            <person name="Beckmann B."/>
            <person name="Haas S.A."/>
            <person name="Koch B."/>
            <person name="Solovyev V."/>
            <person name="Busold C."/>
            <person name="Fellenberg K."/>
            <person name="Boutros M."/>
            <person name="Vingron M."/>
            <person name="Sauer F."/>
            <person name="Hoheisel J.D."/>
            <person name="Paro R."/>
        </authorList>
    </citation>
    <scope>NUCLEOTIDE SEQUENCE</scope>
</reference>